<protein>
    <submittedName>
        <fullName evidence="4">Lytic transglycosylase domain-containing protein</fullName>
    </submittedName>
</protein>
<dbReference type="PANTHER" id="PTHR37423:SF2">
    <property type="entry name" value="MEMBRANE-BOUND LYTIC MUREIN TRANSGLYCOSYLASE C"/>
    <property type="match status" value="1"/>
</dbReference>
<name>A0A643FCL1_IDEDE</name>
<feature type="chain" id="PRO_5025063983" evidence="2">
    <location>
        <begin position="30"/>
        <end position="246"/>
    </location>
</feature>
<dbReference type="GO" id="GO:0000270">
    <property type="term" value="P:peptidoglycan metabolic process"/>
    <property type="evidence" value="ECO:0007669"/>
    <property type="project" value="InterPro"/>
</dbReference>
<proteinExistence type="inferred from homology"/>
<dbReference type="PROSITE" id="PS00922">
    <property type="entry name" value="TRANSGLYCOSYLASE"/>
    <property type="match status" value="1"/>
</dbReference>
<keyword evidence="5" id="KW-1185">Reference proteome</keyword>
<dbReference type="InterPro" id="IPR023346">
    <property type="entry name" value="Lysozyme-like_dom_sf"/>
</dbReference>
<sequence>MSRLAARLCALRLACGVLAWVGFCLPAQAQQLWGYVDGAGVAHFADSAVDSRYLPVLPEPGQLNIRVPGKTMTGNGLLTWLDIAPEVKRLQPVLKEAEEATGVDAELLKAIITVESGFNPELVSPRGAIGLMQMTPDAADRYATKAEAQAPVEQRMRNPRLNILTGARMLADLTRRYGGVDVALAAWNAGEGNVRRAGGKMPPFEETRAHVHMVLELYWTLLQQRMQTGARQLKLVGWNEGAQPVR</sequence>
<dbReference type="Proteomes" id="UP000430120">
    <property type="component" value="Unassembled WGS sequence"/>
</dbReference>
<keyword evidence="2" id="KW-0732">Signal</keyword>
<accession>A0A643FCL1</accession>
<dbReference type="EMBL" id="VZPB01000018">
    <property type="protein sequence ID" value="KAB0583097.1"/>
    <property type="molecule type" value="Genomic_DNA"/>
</dbReference>
<dbReference type="InterPro" id="IPR000189">
    <property type="entry name" value="Transglyc_AS"/>
</dbReference>
<dbReference type="GO" id="GO:0008933">
    <property type="term" value="F:peptidoglycan lytic transglycosylase activity"/>
    <property type="evidence" value="ECO:0007669"/>
    <property type="project" value="InterPro"/>
</dbReference>
<dbReference type="CDD" id="cd16896">
    <property type="entry name" value="LT_Slt70-like"/>
    <property type="match status" value="1"/>
</dbReference>
<feature type="domain" description="Transglycosylase SLT" evidence="3">
    <location>
        <begin position="94"/>
        <end position="200"/>
    </location>
</feature>
<reference evidence="4 5" key="1">
    <citation type="submission" date="2019-09" db="EMBL/GenBank/DDBJ databases">
        <title>Draft genome sequences of 48 bacterial type strains from the CCUG.</title>
        <authorList>
            <person name="Tunovic T."/>
            <person name="Pineiro-Iglesias B."/>
            <person name="Unosson C."/>
            <person name="Inganas E."/>
            <person name="Ohlen M."/>
            <person name="Cardew S."/>
            <person name="Jensie-Markopoulos S."/>
            <person name="Salva-Serra F."/>
            <person name="Jaen-Luchoro D."/>
            <person name="Karlsson R."/>
            <person name="Svensson-Stadler L."/>
            <person name="Chun J."/>
            <person name="Moore E."/>
        </authorList>
    </citation>
    <scope>NUCLEOTIDE SEQUENCE [LARGE SCALE GENOMIC DNA]</scope>
    <source>
        <strain evidence="4 5">CCUG 30977</strain>
    </source>
</reference>
<dbReference type="Gene3D" id="1.10.530.10">
    <property type="match status" value="1"/>
</dbReference>
<evidence type="ECO:0000256" key="1">
    <source>
        <dbReference type="ARBA" id="ARBA00007734"/>
    </source>
</evidence>
<evidence type="ECO:0000259" key="3">
    <source>
        <dbReference type="Pfam" id="PF01464"/>
    </source>
</evidence>
<dbReference type="GO" id="GO:0016020">
    <property type="term" value="C:membrane"/>
    <property type="evidence" value="ECO:0007669"/>
    <property type="project" value="InterPro"/>
</dbReference>
<organism evidence="4 5">
    <name type="scientific">Ideonella dechloratans</name>
    <dbReference type="NCBI Taxonomy" id="36863"/>
    <lineage>
        <taxon>Bacteria</taxon>
        <taxon>Pseudomonadati</taxon>
        <taxon>Pseudomonadota</taxon>
        <taxon>Betaproteobacteria</taxon>
        <taxon>Burkholderiales</taxon>
        <taxon>Sphaerotilaceae</taxon>
        <taxon>Ideonella</taxon>
    </lineage>
</organism>
<gene>
    <name evidence="4" type="ORF">F7Q92_09490</name>
</gene>
<dbReference type="InterPro" id="IPR008258">
    <property type="entry name" value="Transglycosylase_SLT_dom_1"/>
</dbReference>
<evidence type="ECO:0000313" key="4">
    <source>
        <dbReference type="EMBL" id="KAB0583097.1"/>
    </source>
</evidence>
<dbReference type="AlphaFoldDB" id="A0A643FCL1"/>
<evidence type="ECO:0000256" key="2">
    <source>
        <dbReference type="SAM" id="SignalP"/>
    </source>
</evidence>
<comment type="caution">
    <text evidence="4">The sequence shown here is derived from an EMBL/GenBank/DDBJ whole genome shotgun (WGS) entry which is preliminary data.</text>
</comment>
<dbReference type="OrthoDB" id="9815002at2"/>
<comment type="similarity">
    <text evidence="1">Belongs to the transglycosylase Slt family.</text>
</comment>
<dbReference type="PANTHER" id="PTHR37423">
    <property type="entry name" value="SOLUBLE LYTIC MUREIN TRANSGLYCOSYLASE-RELATED"/>
    <property type="match status" value="1"/>
</dbReference>
<evidence type="ECO:0000313" key="5">
    <source>
        <dbReference type="Proteomes" id="UP000430120"/>
    </source>
</evidence>
<dbReference type="Pfam" id="PF01464">
    <property type="entry name" value="SLT"/>
    <property type="match status" value="1"/>
</dbReference>
<feature type="signal peptide" evidence="2">
    <location>
        <begin position="1"/>
        <end position="29"/>
    </location>
</feature>
<dbReference type="SUPFAM" id="SSF53955">
    <property type="entry name" value="Lysozyme-like"/>
    <property type="match status" value="1"/>
</dbReference>
<dbReference type="RefSeq" id="WP_151123909.1">
    <property type="nucleotide sequence ID" value="NZ_CP088081.1"/>
</dbReference>